<dbReference type="OrthoDB" id="3254233at2759"/>
<protein>
    <recommendedName>
        <fullName evidence="3">Reverse transcriptase domain-containing protein</fullName>
    </recommendedName>
</protein>
<dbReference type="InParanoid" id="A0A0C9Z5D0"/>
<sequence length="261" mass="29493">MSIISPTALWTKTAEVLPSPPASEFLNIEALKTINSRLDLFRVDTPIKVNVFQSMLEAAGHPNPSFYLSVCTGLHHGFWPWADTHYGEYLTTWEETTPIPANSEEHQFLRDQIAKEVRVGCYSFDFGPDLLPGMYTMPIHAVPKEGGKHRLVTNHSTGSFSLNSMIAKADIAGVTLDNVQHLGNALRQYRQHEGDSPLVIWKADVSEAYRHMPMHPLWQIKQIVSFEGRQHVDRANIFGGRASQRIFHAFMSLIIWLAIFV</sequence>
<name>A0A0C9Z5D0_9AGAM</name>
<dbReference type="InterPro" id="IPR043502">
    <property type="entry name" value="DNA/RNA_pol_sf"/>
</dbReference>
<dbReference type="AlphaFoldDB" id="A0A0C9Z5D0"/>
<accession>A0A0C9Z5D0</accession>
<organism evidence="1 2">
    <name type="scientific">Suillus luteus UH-Slu-Lm8-n1</name>
    <dbReference type="NCBI Taxonomy" id="930992"/>
    <lineage>
        <taxon>Eukaryota</taxon>
        <taxon>Fungi</taxon>
        <taxon>Dikarya</taxon>
        <taxon>Basidiomycota</taxon>
        <taxon>Agaricomycotina</taxon>
        <taxon>Agaricomycetes</taxon>
        <taxon>Agaricomycetidae</taxon>
        <taxon>Boletales</taxon>
        <taxon>Suillineae</taxon>
        <taxon>Suillaceae</taxon>
        <taxon>Suillus</taxon>
    </lineage>
</organism>
<dbReference type="SUPFAM" id="SSF56672">
    <property type="entry name" value="DNA/RNA polymerases"/>
    <property type="match status" value="1"/>
</dbReference>
<proteinExistence type="predicted"/>
<keyword evidence="2" id="KW-1185">Reference proteome</keyword>
<dbReference type="HOGENOM" id="CLU_006058_2_1_1"/>
<reference evidence="2" key="2">
    <citation type="submission" date="2015-01" db="EMBL/GenBank/DDBJ databases">
        <title>Evolutionary Origins and Diversification of the Mycorrhizal Mutualists.</title>
        <authorList>
            <consortium name="DOE Joint Genome Institute"/>
            <consortium name="Mycorrhizal Genomics Consortium"/>
            <person name="Kohler A."/>
            <person name="Kuo A."/>
            <person name="Nagy L.G."/>
            <person name="Floudas D."/>
            <person name="Copeland A."/>
            <person name="Barry K.W."/>
            <person name="Cichocki N."/>
            <person name="Veneault-Fourrey C."/>
            <person name="LaButti K."/>
            <person name="Lindquist E.A."/>
            <person name="Lipzen A."/>
            <person name="Lundell T."/>
            <person name="Morin E."/>
            <person name="Murat C."/>
            <person name="Riley R."/>
            <person name="Ohm R."/>
            <person name="Sun H."/>
            <person name="Tunlid A."/>
            <person name="Henrissat B."/>
            <person name="Grigoriev I.V."/>
            <person name="Hibbett D.S."/>
            <person name="Martin F."/>
        </authorList>
    </citation>
    <scope>NUCLEOTIDE SEQUENCE [LARGE SCALE GENOMIC DNA]</scope>
    <source>
        <strain evidence="2">UH-Slu-Lm8-n1</strain>
    </source>
</reference>
<evidence type="ECO:0000313" key="2">
    <source>
        <dbReference type="Proteomes" id="UP000054485"/>
    </source>
</evidence>
<evidence type="ECO:0008006" key="3">
    <source>
        <dbReference type="Google" id="ProtNLM"/>
    </source>
</evidence>
<dbReference type="EMBL" id="KN836170">
    <property type="protein sequence ID" value="KIK32615.1"/>
    <property type="molecule type" value="Genomic_DNA"/>
</dbReference>
<gene>
    <name evidence="1" type="ORF">CY34DRAFT_101077</name>
</gene>
<dbReference type="STRING" id="930992.A0A0C9Z5D0"/>
<reference evidence="1 2" key="1">
    <citation type="submission" date="2014-04" db="EMBL/GenBank/DDBJ databases">
        <authorList>
            <consortium name="DOE Joint Genome Institute"/>
            <person name="Kuo A."/>
            <person name="Ruytinx J."/>
            <person name="Rineau F."/>
            <person name="Colpaert J."/>
            <person name="Kohler A."/>
            <person name="Nagy L.G."/>
            <person name="Floudas D."/>
            <person name="Copeland A."/>
            <person name="Barry K.W."/>
            <person name="Cichocki N."/>
            <person name="Veneault-Fourrey C."/>
            <person name="LaButti K."/>
            <person name="Lindquist E.A."/>
            <person name="Lipzen A."/>
            <person name="Lundell T."/>
            <person name="Morin E."/>
            <person name="Murat C."/>
            <person name="Sun H."/>
            <person name="Tunlid A."/>
            <person name="Henrissat B."/>
            <person name="Grigoriev I.V."/>
            <person name="Hibbett D.S."/>
            <person name="Martin F."/>
            <person name="Nordberg H.P."/>
            <person name="Cantor M.N."/>
            <person name="Hua S.X."/>
        </authorList>
    </citation>
    <scope>NUCLEOTIDE SEQUENCE [LARGE SCALE GENOMIC DNA]</scope>
    <source>
        <strain evidence="1 2">UH-Slu-Lm8-n1</strain>
    </source>
</reference>
<evidence type="ECO:0000313" key="1">
    <source>
        <dbReference type="EMBL" id="KIK32615.1"/>
    </source>
</evidence>
<dbReference type="Proteomes" id="UP000054485">
    <property type="component" value="Unassembled WGS sequence"/>
</dbReference>